<dbReference type="SMART" id="SM00981">
    <property type="entry name" value="THUMP"/>
    <property type="match status" value="1"/>
</dbReference>
<dbReference type="GO" id="GO:0000049">
    <property type="term" value="F:tRNA binding"/>
    <property type="evidence" value="ECO:0007669"/>
    <property type="project" value="UniProtKB-UniRule"/>
</dbReference>
<dbReference type="InterPro" id="IPR001763">
    <property type="entry name" value="Rhodanese-like_dom"/>
</dbReference>
<evidence type="ECO:0000313" key="14">
    <source>
        <dbReference type="EMBL" id="ALO45181.1"/>
    </source>
</evidence>
<dbReference type="Proteomes" id="UP000065641">
    <property type="component" value="Chromosome"/>
</dbReference>
<evidence type="ECO:0000256" key="1">
    <source>
        <dbReference type="ARBA" id="ARBA00004496"/>
    </source>
</evidence>
<keyword evidence="15" id="KW-1185">Reference proteome</keyword>
<dbReference type="InterPro" id="IPR049961">
    <property type="entry name" value="ThiI_N"/>
</dbReference>
<keyword evidence="8 11" id="KW-0784">Thiamine biosynthesis</keyword>
<keyword evidence="10 11" id="KW-0676">Redox-active center</keyword>
<comment type="similarity">
    <text evidence="11">Belongs to the ThiI family.</text>
</comment>
<keyword evidence="9 11" id="KW-1015">Disulfide bond</keyword>
<dbReference type="GO" id="GO:0140741">
    <property type="term" value="F:tRNA-uracil-4 sulfurtransferase activity"/>
    <property type="evidence" value="ECO:0007669"/>
    <property type="project" value="UniProtKB-EC"/>
</dbReference>
<dbReference type="SUPFAM" id="SSF52402">
    <property type="entry name" value="Adenine nucleotide alpha hydrolases-like"/>
    <property type="match status" value="1"/>
</dbReference>
<dbReference type="EC" id="2.8.1.4" evidence="11"/>
<comment type="function">
    <text evidence="11">Catalyzes the ATP-dependent transfer of a sulfur to tRNA to produce 4-thiouridine in position 8 of tRNAs, which functions as a near-UV photosensor. Also catalyzes the transfer of sulfur to the sulfur carrier protein ThiS, forming ThiS-thiocarboxylate. This is a step in the synthesis of thiazole, in the thiamine biosynthesis pathway. The sulfur is donated as persulfide by IscS.</text>
</comment>
<dbReference type="GO" id="GO:0005829">
    <property type="term" value="C:cytosol"/>
    <property type="evidence" value="ECO:0007669"/>
    <property type="project" value="TreeGrafter"/>
</dbReference>
<dbReference type="NCBIfam" id="TIGR04271">
    <property type="entry name" value="ThiI_C_thiazole"/>
    <property type="match status" value="1"/>
</dbReference>
<proteinExistence type="inferred from homology"/>
<dbReference type="CDD" id="cd11716">
    <property type="entry name" value="THUMP_ThiI"/>
    <property type="match status" value="1"/>
</dbReference>
<dbReference type="InterPro" id="IPR014729">
    <property type="entry name" value="Rossmann-like_a/b/a_fold"/>
</dbReference>
<evidence type="ECO:0000256" key="11">
    <source>
        <dbReference type="HAMAP-Rule" id="MF_00021"/>
    </source>
</evidence>
<reference evidence="14 15" key="1">
    <citation type="submission" date="2015-11" db="EMBL/GenBank/DDBJ databases">
        <authorList>
            <person name="Zhang Y."/>
            <person name="Guo Z."/>
        </authorList>
    </citation>
    <scope>NUCLEOTIDE SEQUENCE [LARGE SCALE GENOMIC DNA]</scope>
    <source>
        <strain evidence="14 15">KCTC 32221</strain>
    </source>
</reference>
<dbReference type="NCBIfam" id="TIGR00342">
    <property type="entry name" value="tRNA uracil 4-sulfurtransferase ThiI"/>
    <property type="match status" value="1"/>
</dbReference>
<dbReference type="InterPro" id="IPR026340">
    <property type="entry name" value="THII_Thiazole_biosynth_dom"/>
</dbReference>
<feature type="binding site" evidence="11">
    <location>
        <position position="298"/>
    </location>
    <ligand>
        <name>ATP</name>
        <dbReference type="ChEBI" id="CHEBI:30616"/>
    </ligand>
</feature>
<dbReference type="EMBL" id="CP013189">
    <property type="protein sequence ID" value="ALO45181.1"/>
    <property type="molecule type" value="Genomic_DNA"/>
</dbReference>
<feature type="domain" description="Rhodanese" evidence="12">
    <location>
        <begin position="406"/>
        <end position="479"/>
    </location>
</feature>
<dbReference type="CDD" id="cd00158">
    <property type="entry name" value="RHOD"/>
    <property type="match status" value="1"/>
</dbReference>
<dbReference type="InterPro" id="IPR020536">
    <property type="entry name" value="ThiI_AANH"/>
</dbReference>
<dbReference type="InterPro" id="IPR050102">
    <property type="entry name" value="tRNA_sulfurtransferase_ThiI"/>
</dbReference>
<dbReference type="GO" id="GO:0009229">
    <property type="term" value="P:thiamine diphosphate biosynthetic process"/>
    <property type="evidence" value="ECO:0007669"/>
    <property type="project" value="UniProtKB-UniRule"/>
</dbReference>
<comment type="catalytic activity">
    <reaction evidence="11">
        <text>[ThiS sulfur-carrier protein]-C-terminal Gly-Gly-AMP + S-sulfanyl-L-cysteinyl-[cysteine desulfurase] + AH2 = [ThiS sulfur-carrier protein]-C-terminal-Gly-aminoethanethioate + L-cysteinyl-[cysteine desulfurase] + A + AMP + 2 H(+)</text>
        <dbReference type="Rhea" id="RHEA:43340"/>
        <dbReference type="Rhea" id="RHEA-COMP:12157"/>
        <dbReference type="Rhea" id="RHEA-COMP:12158"/>
        <dbReference type="Rhea" id="RHEA-COMP:12910"/>
        <dbReference type="Rhea" id="RHEA-COMP:19908"/>
        <dbReference type="ChEBI" id="CHEBI:13193"/>
        <dbReference type="ChEBI" id="CHEBI:15378"/>
        <dbReference type="ChEBI" id="CHEBI:17499"/>
        <dbReference type="ChEBI" id="CHEBI:29950"/>
        <dbReference type="ChEBI" id="CHEBI:61963"/>
        <dbReference type="ChEBI" id="CHEBI:90618"/>
        <dbReference type="ChEBI" id="CHEBI:232372"/>
        <dbReference type="ChEBI" id="CHEBI:456215"/>
    </reaction>
</comment>
<evidence type="ECO:0000256" key="3">
    <source>
        <dbReference type="ARBA" id="ARBA00022555"/>
    </source>
</evidence>
<dbReference type="RefSeq" id="WP_058020673.1">
    <property type="nucleotide sequence ID" value="NZ_CP013189.1"/>
</dbReference>
<dbReference type="GO" id="GO:0052837">
    <property type="term" value="P:thiazole biosynthetic process"/>
    <property type="evidence" value="ECO:0007669"/>
    <property type="project" value="InterPro"/>
</dbReference>
<accession>A0A0S2K9Z9</accession>
<comment type="pathway">
    <text evidence="11">Cofactor biosynthesis; thiamine diphosphate biosynthesis.</text>
</comment>
<evidence type="ECO:0000256" key="5">
    <source>
        <dbReference type="ARBA" id="ARBA00022741"/>
    </source>
</evidence>
<feature type="disulfide bond" description="Redox-active" evidence="11">
    <location>
        <begin position="346"/>
        <end position="458"/>
    </location>
</feature>
<dbReference type="PANTHER" id="PTHR43209:SF1">
    <property type="entry name" value="TRNA SULFURTRANSFERASE"/>
    <property type="match status" value="1"/>
</dbReference>
<keyword evidence="5 11" id="KW-0547">Nucleotide-binding</keyword>
<dbReference type="KEGG" id="pspi:PS2015_495"/>
<dbReference type="SUPFAM" id="SSF52821">
    <property type="entry name" value="Rhodanese/Cell cycle control phosphatase"/>
    <property type="match status" value="1"/>
</dbReference>
<dbReference type="InterPro" id="IPR036873">
    <property type="entry name" value="Rhodanese-like_dom_sf"/>
</dbReference>
<evidence type="ECO:0000256" key="6">
    <source>
        <dbReference type="ARBA" id="ARBA00022840"/>
    </source>
</evidence>
<dbReference type="OrthoDB" id="9773948at2"/>
<dbReference type="PROSITE" id="PS51165">
    <property type="entry name" value="THUMP"/>
    <property type="match status" value="1"/>
</dbReference>
<feature type="active site" description="Cysteine persulfide intermediate" evidence="11">
    <location>
        <position position="458"/>
    </location>
</feature>
<dbReference type="CDD" id="cd01712">
    <property type="entry name" value="PPase_ThiI"/>
    <property type="match status" value="1"/>
</dbReference>
<evidence type="ECO:0000259" key="12">
    <source>
        <dbReference type="PROSITE" id="PS50206"/>
    </source>
</evidence>
<dbReference type="AlphaFoldDB" id="A0A0S2K9Z9"/>
<sequence length="484" mass="54845">MLYVIRFFPEITIKSKPVRHRLIRALRRNLRVILKRLDSEVSVIGDWDILEVETPPNDGMLERQVLEVLRNTPGISVIRPVEKMPLPDLDGMAAEVLVHYREALAGRTFAVRCKRQGQHEYSSGDIERHIGAVLMQNTGASGVDLVNPQITVRVEVRHHTLYVVKEQVPGIGGFPIGSQEPVLSLISGGFDSAVASYLCMRRGLQTHFIFFNLGGREHEIAVKEVALYLWMKFGSSHRVKFISVPFEPVVNEIMERVDSGHMGVVLKRMMMRAADSIARSMRVRTLVTGEAIAQVASQTLPNLSIIDQATDLLILRPLIVTDKQQIIDIARQIGTEEFSANVPEYCGVISVRPTTHARRVRIEHEEREMDAQVLQAAIDDAEVQMIDRVVEVLNQRDVEPPEWQKLPEGALVIDIRHPDEQERLPLSLPERQVLNIPFFRLGTQFSELDQQQQYALYCDRGMMSRLHASHLKDAGYDNVGVFRP</sequence>
<dbReference type="Gene3D" id="3.40.50.620">
    <property type="entry name" value="HUPs"/>
    <property type="match status" value="1"/>
</dbReference>
<comment type="subcellular location">
    <subcellularLocation>
        <location evidence="1 11">Cytoplasm</location>
    </subcellularLocation>
</comment>
<evidence type="ECO:0000313" key="15">
    <source>
        <dbReference type="Proteomes" id="UP000065641"/>
    </source>
</evidence>
<name>A0A0S2K9Z9_9GAMM</name>
<evidence type="ECO:0000256" key="4">
    <source>
        <dbReference type="ARBA" id="ARBA00022679"/>
    </source>
</evidence>
<dbReference type="UniPathway" id="UPA00060"/>
<dbReference type="InterPro" id="IPR049962">
    <property type="entry name" value="THUMP_ThiI"/>
</dbReference>
<dbReference type="Pfam" id="PF02926">
    <property type="entry name" value="THUMP"/>
    <property type="match status" value="1"/>
</dbReference>
<dbReference type="GO" id="GO:0005524">
    <property type="term" value="F:ATP binding"/>
    <property type="evidence" value="ECO:0007669"/>
    <property type="project" value="UniProtKB-UniRule"/>
</dbReference>
<gene>
    <name evidence="11" type="primary">thiI</name>
    <name evidence="14" type="ORF">PS2015_495</name>
</gene>
<feature type="binding site" evidence="11">
    <location>
        <begin position="185"/>
        <end position="186"/>
    </location>
    <ligand>
        <name>ATP</name>
        <dbReference type="ChEBI" id="CHEBI:30616"/>
    </ligand>
</feature>
<keyword evidence="6 11" id="KW-0067">ATP-binding</keyword>
<dbReference type="GO" id="GO:0002937">
    <property type="term" value="P:tRNA 4-thiouridine biosynthesis"/>
    <property type="evidence" value="ECO:0007669"/>
    <property type="project" value="TreeGrafter"/>
</dbReference>
<dbReference type="Gene3D" id="3.30.2130.30">
    <property type="match status" value="1"/>
</dbReference>
<keyword evidence="4 11" id="KW-0808">Transferase</keyword>
<dbReference type="SUPFAM" id="SSF143437">
    <property type="entry name" value="THUMP domain-like"/>
    <property type="match status" value="1"/>
</dbReference>
<feature type="binding site" evidence="11">
    <location>
        <position position="267"/>
    </location>
    <ligand>
        <name>ATP</name>
        <dbReference type="ChEBI" id="CHEBI:30616"/>
    </ligand>
</feature>
<dbReference type="PROSITE" id="PS50206">
    <property type="entry name" value="RHODANESE_3"/>
    <property type="match status" value="1"/>
</dbReference>
<feature type="domain" description="THUMP" evidence="13">
    <location>
        <begin position="63"/>
        <end position="167"/>
    </location>
</feature>
<evidence type="ECO:0000256" key="9">
    <source>
        <dbReference type="ARBA" id="ARBA00023157"/>
    </source>
</evidence>
<keyword evidence="3 11" id="KW-0820">tRNA-binding</keyword>
<evidence type="ECO:0000256" key="2">
    <source>
        <dbReference type="ARBA" id="ARBA00022490"/>
    </source>
</evidence>
<feature type="binding site" evidence="11">
    <location>
        <position position="289"/>
    </location>
    <ligand>
        <name>ATP</name>
        <dbReference type="ChEBI" id="CHEBI:30616"/>
    </ligand>
</feature>
<dbReference type="Pfam" id="PF02568">
    <property type="entry name" value="ThiI"/>
    <property type="match status" value="1"/>
</dbReference>
<comment type="catalytic activity">
    <reaction evidence="11">
        <text>[ThiI sulfur-carrier protein]-S-sulfanyl-L-cysteine + a uridine in tRNA + 2 reduced [2Fe-2S]-[ferredoxin] + ATP + H(+) = [ThiI sulfur-carrier protein]-L-cysteine + a 4-thiouridine in tRNA + 2 oxidized [2Fe-2S]-[ferredoxin] + AMP + diphosphate</text>
        <dbReference type="Rhea" id="RHEA:24176"/>
        <dbReference type="Rhea" id="RHEA-COMP:10000"/>
        <dbReference type="Rhea" id="RHEA-COMP:10001"/>
        <dbReference type="Rhea" id="RHEA-COMP:13337"/>
        <dbReference type="Rhea" id="RHEA-COMP:13338"/>
        <dbReference type="Rhea" id="RHEA-COMP:13339"/>
        <dbReference type="Rhea" id="RHEA-COMP:13340"/>
        <dbReference type="ChEBI" id="CHEBI:15378"/>
        <dbReference type="ChEBI" id="CHEBI:29950"/>
        <dbReference type="ChEBI" id="CHEBI:30616"/>
        <dbReference type="ChEBI" id="CHEBI:33019"/>
        <dbReference type="ChEBI" id="CHEBI:33737"/>
        <dbReference type="ChEBI" id="CHEBI:33738"/>
        <dbReference type="ChEBI" id="CHEBI:61963"/>
        <dbReference type="ChEBI" id="CHEBI:65315"/>
        <dbReference type="ChEBI" id="CHEBI:136798"/>
        <dbReference type="ChEBI" id="CHEBI:456215"/>
        <dbReference type="EC" id="2.8.1.4"/>
    </reaction>
</comment>
<dbReference type="GO" id="GO:0009228">
    <property type="term" value="P:thiamine biosynthetic process"/>
    <property type="evidence" value="ECO:0007669"/>
    <property type="project" value="UniProtKB-KW"/>
</dbReference>
<evidence type="ECO:0000256" key="7">
    <source>
        <dbReference type="ARBA" id="ARBA00022884"/>
    </source>
</evidence>
<dbReference type="PATRIC" id="fig|1249552.3.peg.501"/>
<dbReference type="InterPro" id="IPR004114">
    <property type="entry name" value="THUMP_dom"/>
</dbReference>
<keyword evidence="7 11" id="KW-0694">RNA-binding</keyword>
<dbReference type="STRING" id="1249552.PS2015_495"/>
<evidence type="ECO:0000256" key="8">
    <source>
        <dbReference type="ARBA" id="ARBA00022977"/>
    </source>
</evidence>
<dbReference type="PANTHER" id="PTHR43209">
    <property type="entry name" value="TRNA SULFURTRANSFERASE"/>
    <property type="match status" value="1"/>
</dbReference>
<dbReference type="GO" id="GO:0004810">
    <property type="term" value="F:CCA tRNA nucleotidyltransferase activity"/>
    <property type="evidence" value="ECO:0007669"/>
    <property type="project" value="InterPro"/>
</dbReference>
<protein>
    <recommendedName>
        <fullName evidence="11">tRNA sulfurtransferase</fullName>
        <ecNumber evidence="11">2.8.1.4</ecNumber>
    </recommendedName>
    <alternativeName>
        <fullName evidence="11">Sulfur carrier protein ThiS sulfurtransferase</fullName>
    </alternativeName>
    <alternativeName>
        <fullName evidence="11">Thiamine biosynthesis protein ThiI</fullName>
    </alternativeName>
    <alternativeName>
        <fullName evidence="11">tRNA 4-thiouridine synthase</fullName>
    </alternativeName>
</protein>
<keyword evidence="2 11" id="KW-0963">Cytoplasm</keyword>
<dbReference type="InterPro" id="IPR003720">
    <property type="entry name" value="tRNA_STrfase"/>
</dbReference>
<organism evidence="14 15">
    <name type="scientific">Pseudohongiella spirulinae</name>
    <dbReference type="NCBI Taxonomy" id="1249552"/>
    <lineage>
        <taxon>Bacteria</taxon>
        <taxon>Pseudomonadati</taxon>
        <taxon>Pseudomonadota</taxon>
        <taxon>Gammaproteobacteria</taxon>
        <taxon>Pseudomonadales</taxon>
        <taxon>Pseudohongiellaceae</taxon>
        <taxon>Pseudohongiella</taxon>
    </lineage>
</organism>
<dbReference type="Gene3D" id="3.40.250.10">
    <property type="entry name" value="Rhodanese-like domain"/>
    <property type="match status" value="1"/>
</dbReference>
<dbReference type="HAMAP" id="MF_00021">
    <property type="entry name" value="ThiI"/>
    <property type="match status" value="1"/>
</dbReference>
<comment type="caution">
    <text evidence="11">Lacks conserved residue(s) required for the propagation of feature annotation.</text>
</comment>
<evidence type="ECO:0000259" key="13">
    <source>
        <dbReference type="PROSITE" id="PS51165"/>
    </source>
</evidence>
<evidence type="ECO:0000256" key="10">
    <source>
        <dbReference type="ARBA" id="ARBA00023284"/>
    </source>
</evidence>